<dbReference type="InterPro" id="IPR017853">
    <property type="entry name" value="GH"/>
</dbReference>
<evidence type="ECO:0000256" key="1">
    <source>
        <dbReference type="ARBA" id="ARBA00010838"/>
    </source>
</evidence>
<dbReference type="SUPFAM" id="SSF51445">
    <property type="entry name" value="(Trans)glycosidases"/>
    <property type="match status" value="1"/>
</dbReference>
<dbReference type="EMBL" id="CAWYQH010000046">
    <property type="protein sequence ID" value="CAK8677798.1"/>
    <property type="molecule type" value="Genomic_DNA"/>
</dbReference>
<sequence length="492" mass="55959">MSDSEAISGHFRVDFMWGTATASYQIEGAHDADGKSPSVWDMFAHKEGAIVDGCNGDISCDSYHNYKDDIELIKQMKNTHYRFSLSWSRLLPTADSSAPNMAGVAYYNKLIDGLLANGIEPCVTLFHWDLPRCLHDKGGWQDDFIIEKFKEYAKFCFDHFGDRVKMWITINEPHVVAAFGYGSGIHAPGVQDPMSGCYQVSRTMLLGHAHAWRLYDSEYRAKQNGVISITLNSDWAEPANPANQEDKDAADFYLQCTLGWFAHPVYVDGDYPPKMKEAIARKSKEQGLEKSRLPTFTEEEKKIIKGTHDFFGLNHYTSRVCSPVTEETKAMVLHPDLEALVYPNEKWERAGSVWLFLVPWGLRKLLNFIANNYGNPKIIITENGCSTKHPHDNPGDVANLKDEQRCRYIKSYLNEALKAHLLDGVDLRGYFLWSLMDNFEWAEGYTERFGLHHVDFNDPKRKRTPRNSAKLYTKIIEENGFSAPPDVTDGTI</sequence>
<keyword evidence="2" id="KW-0378">Hydrolase</keyword>
<evidence type="ECO:0000256" key="2">
    <source>
        <dbReference type="ARBA" id="ARBA00022801"/>
    </source>
</evidence>
<reference evidence="5 6" key="1">
    <citation type="submission" date="2024-02" db="EMBL/GenBank/DDBJ databases">
        <authorList>
            <person name="Daric V."/>
            <person name="Darras S."/>
        </authorList>
    </citation>
    <scope>NUCLEOTIDE SEQUENCE [LARGE SCALE GENOMIC DNA]</scope>
</reference>
<keyword evidence="6" id="KW-1185">Reference proteome</keyword>
<dbReference type="Gene3D" id="3.20.20.80">
    <property type="entry name" value="Glycosidases"/>
    <property type="match status" value="1"/>
</dbReference>
<accession>A0ABP0FDM5</accession>
<dbReference type="PANTHER" id="PTHR10353">
    <property type="entry name" value="GLYCOSYL HYDROLASE"/>
    <property type="match status" value="1"/>
</dbReference>
<gene>
    <name evidence="5" type="ORF">CVLEPA_LOCUS7793</name>
</gene>
<dbReference type="PROSITE" id="PS00653">
    <property type="entry name" value="GLYCOSYL_HYDROL_F1_2"/>
    <property type="match status" value="1"/>
</dbReference>
<organism evidence="5 6">
    <name type="scientific">Clavelina lepadiformis</name>
    <name type="common">Light-bulb sea squirt</name>
    <name type="synonym">Ascidia lepadiformis</name>
    <dbReference type="NCBI Taxonomy" id="159417"/>
    <lineage>
        <taxon>Eukaryota</taxon>
        <taxon>Metazoa</taxon>
        <taxon>Chordata</taxon>
        <taxon>Tunicata</taxon>
        <taxon>Ascidiacea</taxon>
        <taxon>Aplousobranchia</taxon>
        <taxon>Clavelinidae</taxon>
        <taxon>Clavelina</taxon>
    </lineage>
</organism>
<keyword evidence="3" id="KW-0326">Glycosidase</keyword>
<evidence type="ECO:0008006" key="7">
    <source>
        <dbReference type="Google" id="ProtNLM"/>
    </source>
</evidence>
<dbReference type="InterPro" id="IPR001360">
    <property type="entry name" value="Glyco_hydro_1"/>
</dbReference>
<dbReference type="Proteomes" id="UP001642483">
    <property type="component" value="Unassembled WGS sequence"/>
</dbReference>
<comment type="caution">
    <text evidence="5">The sequence shown here is derived from an EMBL/GenBank/DDBJ whole genome shotgun (WGS) entry which is preliminary data.</text>
</comment>
<evidence type="ECO:0000313" key="6">
    <source>
        <dbReference type="Proteomes" id="UP001642483"/>
    </source>
</evidence>
<comment type="similarity">
    <text evidence="1 4">Belongs to the glycosyl hydrolase 1 family.</text>
</comment>
<evidence type="ECO:0000256" key="3">
    <source>
        <dbReference type="ARBA" id="ARBA00023295"/>
    </source>
</evidence>
<evidence type="ECO:0000256" key="4">
    <source>
        <dbReference type="RuleBase" id="RU003690"/>
    </source>
</evidence>
<proteinExistence type="inferred from homology"/>
<dbReference type="PRINTS" id="PR00131">
    <property type="entry name" value="GLHYDRLASE1"/>
</dbReference>
<evidence type="ECO:0000313" key="5">
    <source>
        <dbReference type="EMBL" id="CAK8677798.1"/>
    </source>
</evidence>
<dbReference type="Pfam" id="PF00232">
    <property type="entry name" value="Glyco_hydro_1"/>
    <property type="match status" value="1"/>
</dbReference>
<dbReference type="InterPro" id="IPR033132">
    <property type="entry name" value="GH_1_N_CS"/>
</dbReference>
<dbReference type="PANTHER" id="PTHR10353:SF36">
    <property type="entry name" value="LP05116P"/>
    <property type="match status" value="1"/>
</dbReference>
<protein>
    <recommendedName>
        <fullName evidence="7">Beta-glucosidase</fullName>
    </recommendedName>
</protein>
<name>A0ABP0FDM5_CLALP</name>